<keyword evidence="3 7" id="KW-0819">tRNA processing</keyword>
<feature type="domain" description="tRNA(Ile)-lysidine synthase substrate-binding" evidence="9">
    <location>
        <begin position="310"/>
        <end position="368"/>
    </location>
</feature>
<protein>
    <recommendedName>
        <fullName evidence="7">tRNA(Ile)-lysidine synthase</fullName>
        <ecNumber evidence="7">6.3.4.19</ecNumber>
    </recommendedName>
    <alternativeName>
        <fullName evidence="7">tRNA(Ile)-2-lysyl-cytidine synthase</fullName>
    </alternativeName>
    <alternativeName>
        <fullName evidence="7">tRNA(Ile)-lysidine synthetase</fullName>
    </alternativeName>
</protein>
<dbReference type="SUPFAM" id="SSF82829">
    <property type="entry name" value="MesJ substrate recognition domain-like"/>
    <property type="match status" value="1"/>
</dbReference>
<dbReference type="CDD" id="cd01992">
    <property type="entry name" value="TilS_N"/>
    <property type="match status" value="1"/>
</dbReference>
<dbReference type="InterPro" id="IPR014729">
    <property type="entry name" value="Rossmann-like_a/b/a_fold"/>
</dbReference>
<evidence type="ECO:0000259" key="8">
    <source>
        <dbReference type="Pfam" id="PF01171"/>
    </source>
</evidence>
<evidence type="ECO:0000313" key="11">
    <source>
        <dbReference type="Proteomes" id="UP001266099"/>
    </source>
</evidence>
<dbReference type="EC" id="6.3.4.19" evidence="7"/>
<sequence>MAGPHPLVAAARNALRAEFSAFAIGAPVVLAVSGGADSMALAASAQYAARENLLQLHSVVVDHGIRSESAQEAAEVQQRLTQMGIRAQVISLSQLDPALGAASLPTLQTETAQYREGPEGAARRGRYQALAQVARELGARSGNTRPAVVLLGHNRNDQAESVLLGLGRGSGGRSIAGMPRAGALPIFPDVPMLRPLLDFTHSQLQTICQELAITYVEDPSNHLDGPWRTAAGDPLRRARIRHEVIPLLEDVLAEGVVEALGRTARILQDDGAALDAYAQQAWAQTVETEDRMQQSPSVPEKRTIQISCLKLENYPRAIRTRVLRTAFLASGGRGGELVFWHLDRLDRLVRNRQNNLKIDLPGVCAVKNQHILKFIPRS</sequence>
<comment type="catalytic activity">
    <reaction evidence="6 7">
        <text>cytidine(34) in tRNA(Ile2) + L-lysine + ATP = lysidine(34) in tRNA(Ile2) + AMP + diphosphate + H(+)</text>
        <dbReference type="Rhea" id="RHEA:43744"/>
        <dbReference type="Rhea" id="RHEA-COMP:10625"/>
        <dbReference type="Rhea" id="RHEA-COMP:10670"/>
        <dbReference type="ChEBI" id="CHEBI:15378"/>
        <dbReference type="ChEBI" id="CHEBI:30616"/>
        <dbReference type="ChEBI" id="CHEBI:32551"/>
        <dbReference type="ChEBI" id="CHEBI:33019"/>
        <dbReference type="ChEBI" id="CHEBI:82748"/>
        <dbReference type="ChEBI" id="CHEBI:83665"/>
        <dbReference type="ChEBI" id="CHEBI:456215"/>
        <dbReference type="EC" id="6.3.4.19"/>
    </reaction>
</comment>
<evidence type="ECO:0000313" key="10">
    <source>
        <dbReference type="EMBL" id="MDR6939865.1"/>
    </source>
</evidence>
<dbReference type="PANTHER" id="PTHR43033:SF1">
    <property type="entry name" value="TRNA(ILE)-LYSIDINE SYNTHASE-RELATED"/>
    <property type="match status" value="1"/>
</dbReference>
<accession>A0ABU1T395</accession>
<keyword evidence="2 7" id="KW-0436">Ligase</keyword>
<keyword evidence="11" id="KW-1185">Reference proteome</keyword>
<evidence type="ECO:0000259" key="9">
    <source>
        <dbReference type="Pfam" id="PF09179"/>
    </source>
</evidence>
<dbReference type="InterPro" id="IPR012094">
    <property type="entry name" value="tRNA_Ile_lys_synt"/>
</dbReference>
<comment type="subcellular location">
    <subcellularLocation>
        <location evidence="7">Cytoplasm</location>
    </subcellularLocation>
</comment>
<dbReference type="GO" id="GO:0032267">
    <property type="term" value="F:tRNA(Ile)-lysidine synthase activity"/>
    <property type="evidence" value="ECO:0007669"/>
    <property type="project" value="UniProtKB-EC"/>
</dbReference>
<evidence type="ECO:0000256" key="6">
    <source>
        <dbReference type="ARBA" id="ARBA00048539"/>
    </source>
</evidence>
<dbReference type="InterPro" id="IPR012795">
    <property type="entry name" value="tRNA_Ile_lys_synt_N"/>
</dbReference>
<dbReference type="InterPro" id="IPR015262">
    <property type="entry name" value="tRNA_Ile_lys_synt_subst-bd"/>
</dbReference>
<gene>
    <name evidence="7" type="primary">tilS</name>
    <name evidence="10" type="ORF">J2S36_001408</name>
</gene>
<dbReference type="Gene3D" id="3.40.50.620">
    <property type="entry name" value="HUPs"/>
    <property type="match status" value="1"/>
</dbReference>
<dbReference type="SUPFAM" id="SSF52402">
    <property type="entry name" value="Adenine nucleotide alpha hydrolases-like"/>
    <property type="match status" value="1"/>
</dbReference>
<evidence type="ECO:0000256" key="3">
    <source>
        <dbReference type="ARBA" id="ARBA00022694"/>
    </source>
</evidence>
<dbReference type="Gene3D" id="1.20.59.20">
    <property type="match status" value="1"/>
</dbReference>
<dbReference type="EMBL" id="JAVDUJ010000001">
    <property type="protein sequence ID" value="MDR6939865.1"/>
    <property type="molecule type" value="Genomic_DNA"/>
</dbReference>
<evidence type="ECO:0000256" key="4">
    <source>
        <dbReference type="ARBA" id="ARBA00022741"/>
    </source>
</evidence>
<comment type="similarity">
    <text evidence="7">Belongs to the tRNA(Ile)-lysidine synthase family.</text>
</comment>
<feature type="binding site" evidence="7">
    <location>
        <begin position="33"/>
        <end position="38"/>
    </location>
    <ligand>
        <name>ATP</name>
        <dbReference type="ChEBI" id="CHEBI:30616"/>
    </ligand>
</feature>
<keyword evidence="1 7" id="KW-0963">Cytoplasm</keyword>
<organism evidence="10 11">
    <name type="scientific">Arcanobacterium hippocoleae</name>
    <dbReference type="NCBI Taxonomy" id="149017"/>
    <lineage>
        <taxon>Bacteria</taxon>
        <taxon>Bacillati</taxon>
        <taxon>Actinomycetota</taxon>
        <taxon>Actinomycetes</taxon>
        <taxon>Actinomycetales</taxon>
        <taxon>Actinomycetaceae</taxon>
        <taxon>Arcanobacterium</taxon>
    </lineage>
</organism>
<evidence type="ECO:0000256" key="1">
    <source>
        <dbReference type="ARBA" id="ARBA00022490"/>
    </source>
</evidence>
<dbReference type="InterPro" id="IPR011063">
    <property type="entry name" value="TilS/TtcA_N"/>
</dbReference>
<dbReference type="NCBIfam" id="TIGR02432">
    <property type="entry name" value="lysidine_TilS_N"/>
    <property type="match status" value="1"/>
</dbReference>
<keyword evidence="4 7" id="KW-0547">Nucleotide-binding</keyword>
<name>A0ABU1T395_9ACTO</name>
<keyword evidence="5 7" id="KW-0067">ATP-binding</keyword>
<dbReference type="PANTHER" id="PTHR43033">
    <property type="entry name" value="TRNA(ILE)-LYSIDINE SYNTHASE-RELATED"/>
    <property type="match status" value="1"/>
</dbReference>
<evidence type="ECO:0000256" key="2">
    <source>
        <dbReference type="ARBA" id="ARBA00022598"/>
    </source>
</evidence>
<comment type="caution">
    <text evidence="10">The sequence shown here is derived from an EMBL/GenBank/DDBJ whole genome shotgun (WGS) entry which is preliminary data.</text>
</comment>
<dbReference type="Pfam" id="PF01171">
    <property type="entry name" value="ATP_bind_3"/>
    <property type="match status" value="1"/>
</dbReference>
<comment type="domain">
    <text evidence="7">The N-terminal region contains the highly conserved SGGXDS motif, predicted to be a P-loop motif involved in ATP binding.</text>
</comment>
<feature type="domain" description="tRNA(Ile)-lysidine/2-thiocytidine synthase N-terminal" evidence="8">
    <location>
        <begin position="28"/>
        <end position="223"/>
    </location>
</feature>
<reference evidence="10 11" key="1">
    <citation type="submission" date="2023-07" db="EMBL/GenBank/DDBJ databases">
        <title>Sequencing the genomes of 1000 actinobacteria strains.</title>
        <authorList>
            <person name="Klenk H.-P."/>
        </authorList>
    </citation>
    <scope>NUCLEOTIDE SEQUENCE [LARGE SCALE GENOMIC DNA]</scope>
    <source>
        <strain evidence="10 11">DSM 15539</strain>
    </source>
</reference>
<dbReference type="Pfam" id="PF09179">
    <property type="entry name" value="TilS"/>
    <property type="match status" value="1"/>
</dbReference>
<comment type="function">
    <text evidence="7">Ligates lysine onto the cytidine present at position 34 of the AUA codon-specific tRNA(Ile) that contains the anticodon CAU, in an ATP-dependent manner. Cytidine is converted to lysidine, thus changing the amino acid specificity of the tRNA from methionine to isoleucine.</text>
</comment>
<dbReference type="Proteomes" id="UP001266099">
    <property type="component" value="Unassembled WGS sequence"/>
</dbReference>
<evidence type="ECO:0000256" key="5">
    <source>
        <dbReference type="ARBA" id="ARBA00022840"/>
    </source>
</evidence>
<proteinExistence type="inferred from homology"/>
<dbReference type="HAMAP" id="MF_01161">
    <property type="entry name" value="tRNA_Ile_lys_synt"/>
    <property type="match status" value="1"/>
</dbReference>
<dbReference type="RefSeq" id="WP_309956882.1">
    <property type="nucleotide sequence ID" value="NZ_JAVDUJ010000001.1"/>
</dbReference>
<evidence type="ECO:0000256" key="7">
    <source>
        <dbReference type="HAMAP-Rule" id="MF_01161"/>
    </source>
</evidence>